<evidence type="ECO:0000256" key="1">
    <source>
        <dbReference type="SAM" id="MobiDB-lite"/>
    </source>
</evidence>
<dbReference type="Pfam" id="PF09495">
    <property type="entry name" value="DUF2462"/>
    <property type="match status" value="1"/>
</dbReference>
<protein>
    <submittedName>
        <fullName evidence="2">Uncharacterized protein</fullName>
    </submittedName>
</protein>
<name>A0A5E4M916_9HEMI</name>
<dbReference type="InterPro" id="IPR019034">
    <property type="entry name" value="UPF0390"/>
</dbReference>
<accession>A0A5E4M916</accession>
<sequence length="98" mass="11360">MPQGKFKNKSQISFTKKKKQQPNKSRKACPMPSNKHKYEEGQRIKRMISKNVNKLAEDELRALATDGKKVFLSKKKKQVAQIVQEPENKPKQIKITPK</sequence>
<keyword evidence="3" id="KW-1185">Reference proteome</keyword>
<reference evidence="2 3" key="1">
    <citation type="submission" date="2019-08" db="EMBL/GenBank/DDBJ databases">
        <authorList>
            <person name="Alioto T."/>
            <person name="Alioto T."/>
            <person name="Gomez Garrido J."/>
        </authorList>
    </citation>
    <scope>NUCLEOTIDE SEQUENCE [LARGE SCALE GENOMIC DNA]</scope>
</reference>
<organism evidence="2 3">
    <name type="scientific">Cinara cedri</name>
    <dbReference type="NCBI Taxonomy" id="506608"/>
    <lineage>
        <taxon>Eukaryota</taxon>
        <taxon>Metazoa</taxon>
        <taxon>Ecdysozoa</taxon>
        <taxon>Arthropoda</taxon>
        <taxon>Hexapoda</taxon>
        <taxon>Insecta</taxon>
        <taxon>Pterygota</taxon>
        <taxon>Neoptera</taxon>
        <taxon>Paraneoptera</taxon>
        <taxon>Hemiptera</taxon>
        <taxon>Sternorrhyncha</taxon>
        <taxon>Aphidomorpha</taxon>
        <taxon>Aphidoidea</taxon>
        <taxon>Aphididae</taxon>
        <taxon>Lachninae</taxon>
        <taxon>Cinara</taxon>
    </lineage>
</organism>
<dbReference type="EMBL" id="CABPRJ010000483">
    <property type="protein sequence ID" value="VVC28689.1"/>
    <property type="molecule type" value="Genomic_DNA"/>
</dbReference>
<dbReference type="Proteomes" id="UP000325440">
    <property type="component" value="Unassembled WGS sequence"/>
</dbReference>
<proteinExistence type="predicted"/>
<feature type="region of interest" description="Disordered" evidence="1">
    <location>
        <begin position="1"/>
        <end position="40"/>
    </location>
</feature>
<dbReference type="AlphaFoldDB" id="A0A5E4M916"/>
<dbReference type="OrthoDB" id="6261058at2759"/>
<evidence type="ECO:0000313" key="2">
    <source>
        <dbReference type="EMBL" id="VVC28689.1"/>
    </source>
</evidence>
<gene>
    <name evidence="2" type="ORF">CINCED_3A019907</name>
</gene>
<evidence type="ECO:0000313" key="3">
    <source>
        <dbReference type="Proteomes" id="UP000325440"/>
    </source>
</evidence>
<feature type="compositionally biased region" description="Basic residues" evidence="1">
    <location>
        <begin position="15"/>
        <end position="27"/>
    </location>
</feature>